<feature type="transmembrane region" description="Helical" evidence="6">
    <location>
        <begin position="335"/>
        <end position="358"/>
    </location>
</feature>
<name>A0A0S4LR17_9BACT</name>
<reference evidence="8" key="1">
    <citation type="submission" date="2015-10" db="EMBL/GenBank/DDBJ databases">
        <authorList>
            <person name="Luecker S."/>
            <person name="Luecker S."/>
        </authorList>
    </citation>
    <scope>NUCLEOTIDE SEQUENCE [LARGE SCALE GENOMIC DNA]</scope>
</reference>
<accession>A0A0S4LR17</accession>
<feature type="transmembrane region" description="Helical" evidence="6">
    <location>
        <begin position="12"/>
        <end position="31"/>
    </location>
</feature>
<keyword evidence="3 6" id="KW-0812">Transmembrane</keyword>
<evidence type="ECO:0000313" key="8">
    <source>
        <dbReference type="Proteomes" id="UP000198736"/>
    </source>
</evidence>
<dbReference type="GO" id="GO:0043190">
    <property type="term" value="C:ATP-binding cassette (ABC) transporter complex"/>
    <property type="evidence" value="ECO:0007669"/>
    <property type="project" value="TreeGrafter"/>
</dbReference>
<dbReference type="Pfam" id="PF03739">
    <property type="entry name" value="LptF_LptG"/>
    <property type="match status" value="1"/>
</dbReference>
<evidence type="ECO:0000256" key="1">
    <source>
        <dbReference type="ARBA" id="ARBA00004651"/>
    </source>
</evidence>
<keyword evidence="2" id="KW-1003">Cell membrane</keyword>
<dbReference type="InterPro" id="IPR005495">
    <property type="entry name" value="LptG/LptF_permease"/>
</dbReference>
<comment type="subcellular location">
    <subcellularLocation>
        <location evidence="1">Cell membrane</location>
        <topology evidence="1">Multi-pass membrane protein</topology>
    </subcellularLocation>
</comment>
<dbReference type="PANTHER" id="PTHR33529">
    <property type="entry name" value="SLR0882 PROTEIN-RELATED"/>
    <property type="match status" value="1"/>
</dbReference>
<evidence type="ECO:0000256" key="5">
    <source>
        <dbReference type="ARBA" id="ARBA00023136"/>
    </source>
</evidence>
<evidence type="ECO:0000256" key="6">
    <source>
        <dbReference type="SAM" id="Phobius"/>
    </source>
</evidence>
<organism evidence="7 8">
    <name type="scientific">Candidatus Nitrospira nitrificans</name>
    <dbReference type="NCBI Taxonomy" id="1742973"/>
    <lineage>
        <taxon>Bacteria</taxon>
        <taxon>Pseudomonadati</taxon>
        <taxon>Nitrospirota</taxon>
        <taxon>Nitrospiria</taxon>
        <taxon>Nitrospirales</taxon>
        <taxon>Nitrospiraceae</taxon>
        <taxon>Nitrospira</taxon>
    </lineage>
</organism>
<dbReference type="STRING" id="1742973.COMA2_60091"/>
<sequence>MILRTLLDRYIFTELLSPFGLSLGALCFVMLTRELLRLVELLVSKGVGFWAVLKVIAMLLPSGLVLTLPIAGLIASVTAFGRLSYDKELVAMRATGLSLFRLSQPVLLFSLCVFTLTLILSQWGQPWSSLNLKKVALNLLKDQLVLALERGTFNEPIPRMMIYVPEGEPGRPAEGIFISDERVPEEPRVIVAEQYHVFMDAAHAQVALQLVNGVIHSRPHQVDQYQQIAFARYDLKIDLNLSNYSATEERPSYEQIMARLAESGGKDAGSLRRLMEYYKDLAFPTASLVFCLLGVPVGIVSKRSGRVGGFAVGVGIIIAFYILNVGCDFLVTALILHPFAGAWLPNIIFVIITVALFLRMSRH</sequence>
<feature type="transmembrane region" description="Helical" evidence="6">
    <location>
        <begin position="66"/>
        <end position="85"/>
    </location>
</feature>
<evidence type="ECO:0000256" key="2">
    <source>
        <dbReference type="ARBA" id="ARBA00022475"/>
    </source>
</evidence>
<evidence type="ECO:0000313" key="7">
    <source>
        <dbReference type="EMBL" id="CUS39000.1"/>
    </source>
</evidence>
<proteinExistence type="predicted"/>
<dbReference type="EMBL" id="CZPZ01000033">
    <property type="protein sequence ID" value="CUS39000.1"/>
    <property type="molecule type" value="Genomic_DNA"/>
</dbReference>
<evidence type="ECO:0000256" key="4">
    <source>
        <dbReference type="ARBA" id="ARBA00022989"/>
    </source>
</evidence>
<dbReference type="AlphaFoldDB" id="A0A0S4LR17"/>
<keyword evidence="5 6" id="KW-0472">Membrane</keyword>
<dbReference type="GO" id="GO:0015920">
    <property type="term" value="P:lipopolysaccharide transport"/>
    <property type="evidence" value="ECO:0007669"/>
    <property type="project" value="TreeGrafter"/>
</dbReference>
<keyword evidence="8" id="KW-1185">Reference proteome</keyword>
<feature type="transmembrane region" description="Helical" evidence="6">
    <location>
        <begin position="307"/>
        <end position="323"/>
    </location>
</feature>
<dbReference type="OrthoDB" id="9792188at2"/>
<feature type="transmembrane region" description="Helical" evidence="6">
    <location>
        <begin position="281"/>
        <end position="300"/>
    </location>
</feature>
<dbReference type="PANTHER" id="PTHR33529:SF6">
    <property type="entry name" value="YJGP_YJGQ FAMILY PERMEASE"/>
    <property type="match status" value="1"/>
</dbReference>
<protein>
    <submittedName>
        <fullName evidence="7">Putative Permease, YjgP/YjgQ family</fullName>
    </submittedName>
</protein>
<dbReference type="RefSeq" id="WP_090901112.1">
    <property type="nucleotide sequence ID" value="NZ_CZPZ01000033.1"/>
</dbReference>
<feature type="transmembrane region" description="Helical" evidence="6">
    <location>
        <begin position="106"/>
        <end position="124"/>
    </location>
</feature>
<dbReference type="Proteomes" id="UP000198736">
    <property type="component" value="Unassembled WGS sequence"/>
</dbReference>
<keyword evidence="4 6" id="KW-1133">Transmembrane helix</keyword>
<evidence type="ECO:0000256" key="3">
    <source>
        <dbReference type="ARBA" id="ARBA00022692"/>
    </source>
</evidence>
<gene>
    <name evidence="7" type="ORF">COMA2_60091</name>
</gene>